<dbReference type="InterPro" id="IPR040393">
    <property type="entry name" value="TREX1/2"/>
</dbReference>
<dbReference type="OMA" id="MAIKCAS"/>
<evidence type="ECO:0000256" key="1">
    <source>
        <dbReference type="ARBA" id="ARBA00001946"/>
    </source>
</evidence>
<dbReference type="EnsemblMetazoa" id="CapteT185766">
    <property type="protein sequence ID" value="CapteP185766"/>
    <property type="gene ID" value="CapteG185766"/>
</dbReference>
<protein>
    <recommendedName>
        <fullName evidence="10">Exonuclease domain-containing protein</fullName>
    </recommendedName>
</protein>
<evidence type="ECO:0000256" key="4">
    <source>
        <dbReference type="ARBA" id="ARBA00022801"/>
    </source>
</evidence>
<dbReference type="InterPro" id="IPR012337">
    <property type="entry name" value="RNaseH-like_sf"/>
</dbReference>
<dbReference type="OrthoDB" id="10250935at2759"/>
<dbReference type="HOGENOM" id="CLU_774457_0_0_1"/>
<reference evidence="7 9" key="2">
    <citation type="journal article" date="2013" name="Nature">
        <title>Insights into bilaterian evolution from three spiralian genomes.</title>
        <authorList>
            <person name="Simakov O."/>
            <person name="Marletaz F."/>
            <person name="Cho S.J."/>
            <person name="Edsinger-Gonzales E."/>
            <person name="Havlak P."/>
            <person name="Hellsten U."/>
            <person name="Kuo D.H."/>
            <person name="Larsson T."/>
            <person name="Lv J."/>
            <person name="Arendt D."/>
            <person name="Savage R."/>
            <person name="Osoegawa K."/>
            <person name="de Jong P."/>
            <person name="Grimwood J."/>
            <person name="Chapman J.A."/>
            <person name="Shapiro H."/>
            <person name="Aerts A."/>
            <person name="Otillar R.P."/>
            <person name="Terry A.Y."/>
            <person name="Boore J.L."/>
            <person name="Grigoriev I.V."/>
            <person name="Lindberg D.R."/>
            <person name="Seaver E.C."/>
            <person name="Weisblat D.A."/>
            <person name="Putnam N.H."/>
            <person name="Rokhsar D.S."/>
        </authorList>
    </citation>
    <scope>NUCLEOTIDE SEQUENCE</scope>
    <source>
        <strain evidence="7 9">I ESC-2004</strain>
    </source>
</reference>
<proteinExistence type="predicted"/>
<dbReference type="PANTHER" id="PTHR13058:SF22">
    <property type="entry name" value="EXODEOXYRIBONUCLEASE III"/>
    <property type="match status" value="1"/>
</dbReference>
<dbReference type="PANTHER" id="PTHR13058">
    <property type="entry name" value="THREE PRIME REPAIR EXONUCLEASE 1, 2"/>
    <property type="match status" value="1"/>
</dbReference>
<evidence type="ECO:0000256" key="3">
    <source>
        <dbReference type="ARBA" id="ARBA00022723"/>
    </source>
</evidence>
<dbReference type="EMBL" id="AMQN01003837">
    <property type="status" value="NOT_ANNOTATED_CDS"/>
    <property type="molecule type" value="Genomic_DNA"/>
</dbReference>
<dbReference type="SUPFAM" id="SSF53098">
    <property type="entry name" value="Ribonuclease H-like"/>
    <property type="match status" value="1"/>
</dbReference>
<dbReference type="GO" id="GO:0006308">
    <property type="term" value="P:DNA catabolic process"/>
    <property type="evidence" value="ECO:0007669"/>
    <property type="project" value="TreeGrafter"/>
</dbReference>
<keyword evidence="9" id="KW-1185">Reference proteome</keyword>
<reference evidence="9" key="1">
    <citation type="submission" date="2012-12" db="EMBL/GenBank/DDBJ databases">
        <authorList>
            <person name="Hellsten U."/>
            <person name="Grimwood J."/>
            <person name="Chapman J.A."/>
            <person name="Shapiro H."/>
            <person name="Aerts A."/>
            <person name="Otillar R.P."/>
            <person name="Terry A.Y."/>
            <person name="Boore J.L."/>
            <person name="Simakov O."/>
            <person name="Marletaz F."/>
            <person name="Cho S.-J."/>
            <person name="Edsinger-Gonzales E."/>
            <person name="Havlak P."/>
            <person name="Kuo D.-H."/>
            <person name="Larsson T."/>
            <person name="Lv J."/>
            <person name="Arendt D."/>
            <person name="Savage R."/>
            <person name="Osoegawa K."/>
            <person name="de Jong P."/>
            <person name="Lindberg D.R."/>
            <person name="Seaver E.C."/>
            <person name="Weisblat D.A."/>
            <person name="Putnam N.H."/>
            <person name="Grigoriev I.V."/>
            <person name="Rokhsar D.S."/>
        </authorList>
    </citation>
    <scope>NUCLEOTIDE SEQUENCE</scope>
    <source>
        <strain evidence="9">I ESC-2004</strain>
    </source>
</reference>
<dbReference type="Proteomes" id="UP000014760">
    <property type="component" value="Unassembled WGS sequence"/>
</dbReference>
<gene>
    <name evidence="7" type="ORF">CAPTEDRAFT_185766</name>
</gene>
<reference evidence="8" key="3">
    <citation type="submission" date="2015-06" db="UniProtKB">
        <authorList>
            <consortium name="EnsemblMetazoa"/>
        </authorList>
    </citation>
    <scope>IDENTIFICATION</scope>
</reference>
<evidence type="ECO:0000256" key="2">
    <source>
        <dbReference type="ARBA" id="ARBA00022722"/>
    </source>
</evidence>
<dbReference type="Gene3D" id="3.30.420.10">
    <property type="entry name" value="Ribonuclease H-like superfamily/Ribonuclease H"/>
    <property type="match status" value="1"/>
</dbReference>
<dbReference type="GO" id="GO:0003676">
    <property type="term" value="F:nucleic acid binding"/>
    <property type="evidence" value="ECO:0007669"/>
    <property type="project" value="InterPro"/>
</dbReference>
<dbReference type="EMBL" id="KB292015">
    <property type="protein sequence ID" value="ELU18284.1"/>
    <property type="molecule type" value="Genomic_DNA"/>
</dbReference>
<keyword evidence="2" id="KW-0540">Nuclease</keyword>
<dbReference type="GO" id="GO:0046872">
    <property type="term" value="F:metal ion binding"/>
    <property type="evidence" value="ECO:0007669"/>
    <property type="project" value="UniProtKB-KW"/>
</dbReference>
<keyword evidence="5" id="KW-0269">Exonuclease</keyword>
<sequence>MYGAMMYGAMMYGAMMYGAMMYGAMFELILSGSTLYLLPPCMTSRTCPERSQRKSEGLVRAKSEQVSVPSNPGFEPVHTTRGKQTILLLGLETTDIIRTYGEKQEKSFMQYVLPKKPIHWKATKVNKIQMLFASGQPVEAVSVREMFRKFLGWLSENDMSSVVLVAHSGRTFHFPILIRVLNGIDMTSAICARVTKFADSLPLIRDRFPTLGSHSLENLAHDVLGSNYDPSNSRKKLEQLSQVMTKKINSTDIMNYSFNYPEDFEKELKLSSAFRGVCSQRFIKRITNFDLQLNQLRQTFEIGGEEDLRLLLAKTKQEGLGDKDKELDKNLPKVVKYLENIL</sequence>
<organism evidence="7">
    <name type="scientific">Capitella teleta</name>
    <name type="common">Polychaete worm</name>
    <dbReference type="NCBI Taxonomy" id="283909"/>
    <lineage>
        <taxon>Eukaryota</taxon>
        <taxon>Metazoa</taxon>
        <taxon>Spiralia</taxon>
        <taxon>Lophotrochozoa</taxon>
        <taxon>Annelida</taxon>
        <taxon>Polychaeta</taxon>
        <taxon>Sedentaria</taxon>
        <taxon>Scolecida</taxon>
        <taxon>Capitellidae</taxon>
        <taxon>Capitella</taxon>
    </lineage>
</organism>
<dbReference type="GO" id="GO:0005737">
    <property type="term" value="C:cytoplasm"/>
    <property type="evidence" value="ECO:0007669"/>
    <property type="project" value="TreeGrafter"/>
</dbReference>
<keyword evidence="6" id="KW-0460">Magnesium</keyword>
<comment type="cofactor">
    <cofactor evidence="1">
        <name>Mg(2+)</name>
        <dbReference type="ChEBI" id="CHEBI:18420"/>
    </cofactor>
</comment>
<evidence type="ECO:0000313" key="8">
    <source>
        <dbReference type="EnsemblMetazoa" id="CapteP185766"/>
    </source>
</evidence>
<keyword evidence="3" id="KW-0479">Metal-binding</keyword>
<evidence type="ECO:0000256" key="6">
    <source>
        <dbReference type="ARBA" id="ARBA00022842"/>
    </source>
</evidence>
<keyword evidence="4" id="KW-0378">Hydrolase</keyword>
<dbReference type="InterPro" id="IPR036397">
    <property type="entry name" value="RNaseH_sf"/>
</dbReference>
<dbReference type="GO" id="GO:0008296">
    <property type="term" value="F:3'-5'-DNA exonuclease activity"/>
    <property type="evidence" value="ECO:0007669"/>
    <property type="project" value="TreeGrafter"/>
</dbReference>
<evidence type="ECO:0000313" key="9">
    <source>
        <dbReference type="Proteomes" id="UP000014760"/>
    </source>
</evidence>
<evidence type="ECO:0008006" key="10">
    <source>
        <dbReference type="Google" id="ProtNLM"/>
    </source>
</evidence>
<name>R7VI51_CAPTE</name>
<evidence type="ECO:0000256" key="5">
    <source>
        <dbReference type="ARBA" id="ARBA00022839"/>
    </source>
</evidence>
<accession>R7VI51</accession>
<dbReference type="STRING" id="283909.R7VI51"/>
<dbReference type="AlphaFoldDB" id="R7VI51"/>
<evidence type="ECO:0000313" key="7">
    <source>
        <dbReference type="EMBL" id="ELU18284.1"/>
    </source>
</evidence>